<dbReference type="RefSeq" id="WP_315945941.1">
    <property type="nucleotide sequence ID" value="NZ_JAWCUA010000003.1"/>
</dbReference>
<feature type="domain" description="NAD-dependent epimerase/dehydratase" evidence="1">
    <location>
        <begin position="4"/>
        <end position="225"/>
    </location>
</feature>
<keyword evidence="3" id="KW-1185">Reference proteome</keyword>
<comment type="caution">
    <text evidence="2">The sequence shown here is derived from an EMBL/GenBank/DDBJ whole genome shotgun (WGS) entry which is preliminary data.</text>
</comment>
<dbReference type="InterPro" id="IPR036291">
    <property type="entry name" value="NAD(P)-bd_dom_sf"/>
</dbReference>
<dbReference type="Proteomes" id="UP001257914">
    <property type="component" value="Unassembled WGS sequence"/>
</dbReference>
<reference evidence="2 3" key="1">
    <citation type="submission" date="2023-10" db="EMBL/GenBank/DDBJ databases">
        <title>Psychrosphaera aquimaarina strain SW33 isolated from seawater.</title>
        <authorList>
            <person name="Bayburt H."/>
            <person name="Kim J.M."/>
            <person name="Choi B.J."/>
            <person name="Jeon C.O."/>
        </authorList>
    </citation>
    <scope>NUCLEOTIDE SEQUENCE [LARGE SCALE GENOMIC DNA]</scope>
    <source>
        <strain evidence="2 3">KCTC 52743</strain>
    </source>
</reference>
<evidence type="ECO:0000313" key="3">
    <source>
        <dbReference type="Proteomes" id="UP001257914"/>
    </source>
</evidence>
<proteinExistence type="predicted"/>
<dbReference type="PANTHER" id="PTHR48079">
    <property type="entry name" value="PROTEIN YEEZ"/>
    <property type="match status" value="1"/>
</dbReference>
<dbReference type="SUPFAM" id="SSF51735">
    <property type="entry name" value="NAD(P)-binding Rossmann-fold domains"/>
    <property type="match status" value="1"/>
</dbReference>
<dbReference type="InterPro" id="IPR051783">
    <property type="entry name" value="NAD(P)-dependent_oxidoreduct"/>
</dbReference>
<dbReference type="Gene3D" id="3.40.50.720">
    <property type="entry name" value="NAD(P)-binding Rossmann-like Domain"/>
    <property type="match status" value="1"/>
</dbReference>
<name>A0ABU3QXJ5_9GAMM</name>
<dbReference type="Pfam" id="PF01370">
    <property type="entry name" value="Epimerase"/>
    <property type="match status" value="1"/>
</dbReference>
<evidence type="ECO:0000313" key="2">
    <source>
        <dbReference type="EMBL" id="MDU0112138.1"/>
    </source>
</evidence>
<evidence type="ECO:0000259" key="1">
    <source>
        <dbReference type="Pfam" id="PF01370"/>
    </source>
</evidence>
<sequence length="326" mass="35891">MKAFVTGGTGFLGLNVIQQLLEKGWQVIALHRPNSNISDLANLDVTLVEGSLTDITSLQKIVPKDLDAIFHIAGDTNMWSRNNERQFQANVVSTQNLVEVALENKVGRFIHTSSISAYGFHDSIITEQDTSKAMQSGVNYLKTKFLGEKVVKDAVKLRGLNAVVLNPCAIIGPYDRHNWSQLFTMIQNGSLPGVPPGEGSYCHVKEVAAAHITAFEKGKNGENYILAGTDCAFLEVVTKIGKLVNQPTADKTVPKLALKIVGYVSYWWSLVTNKEPTMTPEKATMVSKRVVASSNKAVTELGYVDNISIDVMLEDCYKWMKSERLL</sequence>
<protein>
    <submittedName>
        <fullName evidence="2">NAD-dependent epimerase/dehydratase family protein</fullName>
    </submittedName>
</protein>
<dbReference type="InterPro" id="IPR001509">
    <property type="entry name" value="Epimerase_deHydtase"/>
</dbReference>
<gene>
    <name evidence="2" type="ORF">RT723_03805</name>
</gene>
<dbReference type="EMBL" id="JAWCUA010000003">
    <property type="protein sequence ID" value="MDU0112138.1"/>
    <property type="molecule type" value="Genomic_DNA"/>
</dbReference>
<accession>A0ABU3QXJ5</accession>
<organism evidence="2 3">
    <name type="scientific">Psychrosphaera aquimarina</name>
    <dbReference type="NCBI Taxonomy" id="2044854"/>
    <lineage>
        <taxon>Bacteria</taxon>
        <taxon>Pseudomonadati</taxon>
        <taxon>Pseudomonadota</taxon>
        <taxon>Gammaproteobacteria</taxon>
        <taxon>Alteromonadales</taxon>
        <taxon>Pseudoalteromonadaceae</taxon>
        <taxon>Psychrosphaera</taxon>
    </lineage>
</organism>
<dbReference type="PANTHER" id="PTHR48079:SF6">
    <property type="entry name" value="NAD(P)-BINDING DOMAIN-CONTAINING PROTEIN-RELATED"/>
    <property type="match status" value="1"/>
</dbReference>